<reference evidence="2 3" key="1">
    <citation type="submission" date="2011-02" db="EMBL/GenBank/DDBJ databases">
        <title>The Genome Sequence of Sphaeroforma arctica JP610.</title>
        <authorList>
            <consortium name="The Broad Institute Genome Sequencing Platform"/>
            <person name="Russ C."/>
            <person name="Cuomo C."/>
            <person name="Young S.K."/>
            <person name="Zeng Q."/>
            <person name="Gargeya S."/>
            <person name="Alvarado L."/>
            <person name="Berlin A."/>
            <person name="Chapman S.B."/>
            <person name="Chen Z."/>
            <person name="Freedman E."/>
            <person name="Gellesch M."/>
            <person name="Goldberg J."/>
            <person name="Griggs A."/>
            <person name="Gujja S."/>
            <person name="Heilman E."/>
            <person name="Heiman D."/>
            <person name="Howarth C."/>
            <person name="Mehta T."/>
            <person name="Neiman D."/>
            <person name="Pearson M."/>
            <person name="Roberts A."/>
            <person name="Saif S."/>
            <person name="Shea T."/>
            <person name="Shenoy N."/>
            <person name="Sisk P."/>
            <person name="Stolte C."/>
            <person name="Sykes S."/>
            <person name="White J."/>
            <person name="Yandava C."/>
            <person name="Burger G."/>
            <person name="Gray M.W."/>
            <person name="Holland P.W.H."/>
            <person name="King N."/>
            <person name="Lang F.B.F."/>
            <person name="Roger A.J."/>
            <person name="Ruiz-Trillo I."/>
            <person name="Haas B."/>
            <person name="Nusbaum C."/>
            <person name="Birren B."/>
        </authorList>
    </citation>
    <scope>NUCLEOTIDE SEQUENCE [LARGE SCALE GENOMIC DNA]</scope>
    <source>
        <strain evidence="2 3">JP610</strain>
    </source>
</reference>
<accession>A0A0L0F0R1</accession>
<gene>
    <name evidence="2" type="ORF">SARC_17235</name>
</gene>
<feature type="non-terminal residue" evidence="2">
    <location>
        <position position="64"/>
    </location>
</feature>
<dbReference type="Proteomes" id="UP000054560">
    <property type="component" value="Unassembled WGS sequence"/>
</dbReference>
<feature type="region of interest" description="Disordered" evidence="1">
    <location>
        <begin position="24"/>
        <end position="64"/>
    </location>
</feature>
<evidence type="ECO:0000313" key="2">
    <source>
        <dbReference type="EMBL" id="KNC70241.1"/>
    </source>
</evidence>
<evidence type="ECO:0000313" key="3">
    <source>
        <dbReference type="Proteomes" id="UP000054560"/>
    </source>
</evidence>
<keyword evidence="3" id="KW-1185">Reference proteome</keyword>
<dbReference type="GeneID" id="25917739"/>
<evidence type="ECO:0000256" key="1">
    <source>
        <dbReference type="SAM" id="MobiDB-lite"/>
    </source>
</evidence>
<feature type="compositionally biased region" description="Polar residues" evidence="1">
    <location>
        <begin position="46"/>
        <end position="57"/>
    </location>
</feature>
<protein>
    <submittedName>
        <fullName evidence="2">Uncharacterized protein</fullName>
    </submittedName>
</protein>
<dbReference type="EMBL" id="KQ251720">
    <property type="protein sequence ID" value="KNC70241.1"/>
    <property type="molecule type" value="Genomic_DNA"/>
</dbReference>
<organism evidence="2 3">
    <name type="scientific">Sphaeroforma arctica JP610</name>
    <dbReference type="NCBI Taxonomy" id="667725"/>
    <lineage>
        <taxon>Eukaryota</taxon>
        <taxon>Ichthyosporea</taxon>
        <taxon>Ichthyophonida</taxon>
        <taxon>Sphaeroforma</taxon>
    </lineage>
</organism>
<dbReference type="RefSeq" id="XP_014144143.1">
    <property type="nucleotide sequence ID" value="XM_014288668.1"/>
</dbReference>
<name>A0A0L0F0R1_9EUKA</name>
<sequence>MEEKIEELDAEKKDLLESITDLKDQLEQRDNETTEMEAAVLEKSSEPLTSLTSSQHLSGGDAIK</sequence>
<dbReference type="AlphaFoldDB" id="A0A0L0F0R1"/>
<proteinExistence type="predicted"/>